<evidence type="ECO:0000256" key="1">
    <source>
        <dbReference type="ARBA" id="ARBA00023015"/>
    </source>
</evidence>
<name>A0A9D9NRG6_9BACT</name>
<dbReference type="GO" id="GO:0046872">
    <property type="term" value="F:metal ion binding"/>
    <property type="evidence" value="ECO:0007669"/>
    <property type="project" value="InterPro"/>
</dbReference>
<accession>A0A9D9NRG6</accession>
<dbReference type="InterPro" id="IPR018062">
    <property type="entry name" value="HTH_AraC-typ_CS"/>
</dbReference>
<reference evidence="5" key="2">
    <citation type="journal article" date="2021" name="PeerJ">
        <title>Extensive microbial diversity within the chicken gut microbiome revealed by metagenomics and culture.</title>
        <authorList>
            <person name="Gilroy R."/>
            <person name="Ravi A."/>
            <person name="Getino M."/>
            <person name="Pursley I."/>
            <person name="Horton D.L."/>
            <person name="Alikhan N.F."/>
            <person name="Baker D."/>
            <person name="Gharbi K."/>
            <person name="Hall N."/>
            <person name="Watson M."/>
            <person name="Adriaenssens E.M."/>
            <person name="Foster-Nyarko E."/>
            <person name="Jarju S."/>
            <person name="Secka A."/>
            <person name="Antonio M."/>
            <person name="Oren A."/>
            <person name="Chaudhuri R.R."/>
            <person name="La Ragione R."/>
            <person name="Hildebrand F."/>
            <person name="Pallen M.J."/>
        </authorList>
    </citation>
    <scope>NUCLEOTIDE SEQUENCE</scope>
    <source>
        <strain evidence="5">B2-16538</strain>
    </source>
</reference>
<dbReference type="SUPFAM" id="SSF46689">
    <property type="entry name" value="Homeodomain-like"/>
    <property type="match status" value="1"/>
</dbReference>
<dbReference type="Pfam" id="PF12833">
    <property type="entry name" value="HTH_18"/>
    <property type="match status" value="1"/>
</dbReference>
<keyword evidence="1" id="KW-0805">Transcription regulation</keyword>
<dbReference type="InterPro" id="IPR018060">
    <property type="entry name" value="HTH_AraC"/>
</dbReference>
<dbReference type="EMBL" id="JADILX010000049">
    <property type="protein sequence ID" value="MBO8485331.1"/>
    <property type="molecule type" value="Genomic_DNA"/>
</dbReference>
<evidence type="ECO:0000313" key="5">
    <source>
        <dbReference type="EMBL" id="MBO8485331.1"/>
    </source>
</evidence>
<dbReference type="Gene3D" id="3.30.70.100">
    <property type="match status" value="1"/>
</dbReference>
<evidence type="ECO:0000313" key="6">
    <source>
        <dbReference type="Proteomes" id="UP000823750"/>
    </source>
</evidence>
<reference evidence="5" key="1">
    <citation type="submission" date="2020-10" db="EMBL/GenBank/DDBJ databases">
        <authorList>
            <person name="Gilroy R."/>
        </authorList>
    </citation>
    <scope>NUCLEOTIDE SEQUENCE</scope>
    <source>
        <strain evidence="5">B2-16538</strain>
    </source>
</reference>
<evidence type="ECO:0000256" key="3">
    <source>
        <dbReference type="ARBA" id="ARBA00023163"/>
    </source>
</evidence>
<dbReference type="AlphaFoldDB" id="A0A9D9NRG6"/>
<dbReference type="SMART" id="SM00342">
    <property type="entry name" value="HTH_ARAC"/>
    <property type="match status" value="1"/>
</dbReference>
<dbReference type="Gene3D" id="1.10.10.60">
    <property type="entry name" value="Homeodomain-like"/>
    <property type="match status" value="2"/>
</dbReference>
<dbReference type="GO" id="GO:0003700">
    <property type="term" value="F:DNA-binding transcription factor activity"/>
    <property type="evidence" value="ECO:0007669"/>
    <property type="project" value="InterPro"/>
</dbReference>
<dbReference type="PROSITE" id="PS00041">
    <property type="entry name" value="HTH_ARAC_FAMILY_1"/>
    <property type="match status" value="1"/>
</dbReference>
<protein>
    <submittedName>
        <fullName evidence="5">Helix-turn-helix domain-containing protein</fullName>
    </submittedName>
</protein>
<dbReference type="PANTHER" id="PTHR43280:SF28">
    <property type="entry name" value="HTH-TYPE TRANSCRIPTIONAL ACTIVATOR RHAS"/>
    <property type="match status" value="1"/>
</dbReference>
<comment type="caution">
    <text evidence="5">The sequence shown here is derived from an EMBL/GenBank/DDBJ whole genome shotgun (WGS) entry which is preliminary data.</text>
</comment>
<dbReference type="InterPro" id="IPR009057">
    <property type="entry name" value="Homeodomain-like_sf"/>
</dbReference>
<feature type="domain" description="HTH araC/xylS-type" evidence="4">
    <location>
        <begin position="103"/>
        <end position="182"/>
    </location>
</feature>
<dbReference type="PROSITE" id="PS01124">
    <property type="entry name" value="HTH_ARAC_FAMILY_2"/>
    <property type="match status" value="1"/>
</dbReference>
<keyword evidence="3" id="KW-0804">Transcription</keyword>
<sequence length="194" mass="21869">MESQREKHTFYIKNMVCNRCIMAVESTLRDIGLHPVKTGLGTAVIEEEVTAGIHDAVKKALEPLGFEIIDDKKSRIIEQIKSEIIRLVHYDNGKMKVNISGLLSSRLHKDYSMLSKIFSESTGTTIEKYLIAQKIEKAKELLAYGELSLNEIADRLGYSSAAYLSAQFKTVTGLTPSHFREIGKNRRKPLDKIL</sequence>
<keyword evidence="2" id="KW-0238">DNA-binding</keyword>
<evidence type="ECO:0000256" key="2">
    <source>
        <dbReference type="ARBA" id="ARBA00023125"/>
    </source>
</evidence>
<dbReference type="Proteomes" id="UP000823750">
    <property type="component" value="Unassembled WGS sequence"/>
</dbReference>
<organism evidence="5 6">
    <name type="scientific">Candidatus Cryptobacteroides excrementavium</name>
    <dbReference type="NCBI Taxonomy" id="2840759"/>
    <lineage>
        <taxon>Bacteria</taxon>
        <taxon>Pseudomonadati</taxon>
        <taxon>Bacteroidota</taxon>
        <taxon>Bacteroidia</taxon>
        <taxon>Bacteroidales</taxon>
        <taxon>Candidatus Cryptobacteroides</taxon>
    </lineage>
</organism>
<gene>
    <name evidence="5" type="ORF">IAB78_02785</name>
</gene>
<dbReference type="GO" id="GO:0043565">
    <property type="term" value="F:sequence-specific DNA binding"/>
    <property type="evidence" value="ECO:0007669"/>
    <property type="project" value="InterPro"/>
</dbReference>
<proteinExistence type="predicted"/>
<dbReference type="InterPro" id="IPR036163">
    <property type="entry name" value="HMA_dom_sf"/>
</dbReference>
<evidence type="ECO:0000259" key="4">
    <source>
        <dbReference type="PROSITE" id="PS01124"/>
    </source>
</evidence>
<dbReference type="PANTHER" id="PTHR43280">
    <property type="entry name" value="ARAC-FAMILY TRANSCRIPTIONAL REGULATOR"/>
    <property type="match status" value="1"/>
</dbReference>
<dbReference type="SUPFAM" id="SSF55008">
    <property type="entry name" value="HMA, heavy metal-associated domain"/>
    <property type="match status" value="1"/>
</dbReference>